<dbReference type="RefSeq" id="WP_158945679.1">
    <property type="nucleotide sequence ID" value="NZ_CP046400.1"/>
</dbReference>
<dbReference type="Pfam" id="PF00072">
    <property type="entry name" value="Response_reg"/>
    <property type="match status" value="1"/>
</dbReference>
<feature type="domain" description="HD-GYP" evidence="4">
    <location>
        <begin position="144"/>
        <end position="338"/>
    </location>
</feature>
<evidence type="ECO:0000313" key="6">
    <source>
        <dbReference type="Proteomes" id="UP000428328"/>
    </source>
</evidence>
<dbReference type="PANTHER" id="PTHR45228:SF8">
    <property type="entry name" value="TWO-COMPONENT RESPONSE REGULATOR-RELATED"/>
    <property type="match status" value="1"/>
</dbReference>
<dbReference type="SMART" id="SM00448">
    <property type="entry name" value="REC"/>
    <property type="match status" value="1"/>
</dbReference>
<accession>A0A6I6JC87</accession>
<keyword evidence="1" id="KW-0597">Phosphoprotein</keyword>
<dbReference type="SUPFAM" id="SSF52172">
    <property type="entry name" value="CheY-like"/>
    <property type="match status" value="1"/>
</dbReference>
<dbReference type="CDD" id="cd00077">
    <property type="entry name" value="HDc"/>
    <property type="match status" value="1"/>
</dbReference>
<dbReference type="InterPro" id="IPR003607">
    <property type="entry name" value="HD/PDEase_dom"/>
</dbReference>
<dbReference type="SUPFAM" id="SSF109604">
    <property type="entry name" value="HD-domain/PDEase-like"/>
    <property type="match status" value="1"/>
</dbReference>
<dbReference type="InterPro" id="IPR006675">
    <property type="entry name" value="HDIG_dom"/>
</dbReference>
<proteinExistence type="predicted"/>
<evidence type="ECO:0000256" key="1">
    <source>
        <dbReference type="PROSITE-ProRule" id="PRU00169"/>
    </source>
</evidence>
<dbReference type="InterPro" id="IPR052020">
    <property type="entry name" value="Cyclic_di-GMP/3'3'-cGAMP_PDE"/>
</dbReference>
<dbReference type="CDD" id="cd17569">
    <property type="entry name" value="REC_HupR-like"/>
    <property type="match status" value="1"/>
</dbReference>
<evidence type="ECO:0000313" key="5">
    <source>
        <dbReference type="EMBL" id="QGY38660.1"/>
    </source>
</evidence>
<dbReference type="InterPro" id="IPR001789">
    <property type="entry name" value="Sig_transdc_resp-reg_receiver"/>
</dbReference>
<dbReference type="GO" id="GO:0000160">
    <property type="term" value="P:phosphorelay signal transduction system"/>
    <property type="evidence" value="ECO:0007669"/>
    <property type="project" value="InterPro"/>
</dbReference>
<dbReference type="PANTHER" id="PTHR45228">
    <property type="entry name" value="CYCLIC DI-GMP PHOSPHODIESTERASE TM_0186-RELATED"/>
    <property type="match status" value="1"/>
</dbReference>
<protein>
    <submittedName>
        <fullName evidence="5">HD domain-containing protein</fullName>
    </submittedName>
</protein>
<dbReference type="PROSITE" id="PS51831">
    <property type="entry name" value="HD"/>
    <property type="match status" value="1"/>
</dbReference>
<dbReference type="KEGG" id="psel:GM415_00395"/>
<dbReference type="NCBIfam" id="TIGR00277">
    <property type="entry name" value="HDIG"/>
    <property type="match status" value="1"/>
</dbReference>
<dbReference type="Proteomes" id="UP000428328">
    <property type="component" value="Chromosome"/>
</dbReference>
<dbReference type="InterPro" id="IPR006674">
    <property type="entry name" value="HD_domain"/>
</dbReference>
<evidence type="ECO:0000259" key="3">
    <source>
        <dbReference type="PROSITE" id="PS51831"/>
    </source>
</evidence>
<feature type="modified residue" description="4-aspartylphosphate" evidence="1">
    <location>
        <position position="60"/>
    </location>
</feature>
<feature type="domain" description="HD" evidence="3">
    <location>
        <begin position="166"/>
        <end position="288"/>
    </location>
</feature>
<sequence>MTESNETTGLRVLMVDDDSNLLNGYQRALRGRCEVHVALGGEVGLAMLEDEGPFSVVVSDIKMPVMSGIEFLGRVRELHPDTVRMVLTGHADLDVAIEAVNNGDIFRFLTKPCDREHLLAAITAADKQHGMIMASRELAAMRRLKEGFEGTLLAFARLVEFRDPYTAGHMDRVARIAELIAERMGMDPDRVEGLRLAGLVHDVGKIAVPAGILNKPGILSDAEFSLIKAHPLVGEEVFRTLETEWPIARIIVEHHERIDGSGYPHGLTADELLEESKILSVADVIDAVMSHRPYRQKLGGQSAIDVLKEGRGTRFDPAVAAVGIAMLSSGEIEEKVLS</sequence>
<dbReference type="SMART" id="SM00471">
    <property type="entry name" value="HDc"/>
    <property type="match status" value="1"/>
</dbReference>
<dbReference type="PROSITE" id="PS50110">
    <property type="entry name" value="RESPONSE_REGULATORY"/>
    <property type="match status" value="1"/>
</dbReference>
<organism evidence="5 6">
    <name type="scientific">Pseudodesulfovibrio cashew</name>
    <dbReference type="NCBI Taxonomy" id="2678688"/>
    <lineage>
        <taxon>Bacteria</taxon>
        <taxon>Pseudomonadati</taxon>
        <taxon>Thermodesulfobacteriota</taxon>
        <taxon>Desulfovibrionia</taxon>
        <taxon>Desulfovibrionales</taxon>
        <taxon>Desulfovibrionaceae</taxon>
    </lineage>
</organism>
<reference evidence="5 6" key="1">
    <citation type="submission" date="2019-11" db="EMBL/GenBank/DDBJ databases">
        <authorList>
            <person name="Zheng R.K."/>
            <person name="Sun C.M."/>
        </authorList>
    </citation>
    <scope>NUCLEOTIDE SEQUENCE [LARGE SCALE GENOMIC DNA]</scope>
    <source>
        <strain evidence="5 6">SRB007</strain>
    </source>
</reference>
<dbReference type="Pfam" id="PF13487">
    <property type="entry name" value="HD_5"/>
    <property type="match status" value="1"/>
</dbReference>
<dbReference type="InterPro" id="IPR011006">
    <property type="entry name" value="CheY-like_superfamily"/>
</dbReference>
<evidence type="ECO:0000259" key="2">
    <source>
        <dbReference type="PROSITE" id="PS50110"/>
    </source>
</evidence>
<keyword evidence="6" id="KW-1185">Reference proteome</keyword>
<dbReference type="Gene3D" id="3.40.50.2300">
    <property type="match status" value="1"/>
</dbReference>
<feature type="domain" description="Response regulatory" evidence="2">
    <location>
        <begin position="11"/>
        <end position="126"/>
    </location>
</feature>
<dbReference type="AlphaFoldDB" id="A0A6I6JC87"/>
<dbReference type="Gene3D" id="1.10.3210.10">
    <property type="entry name" value="Hypothetical protein af1432"/>
    <property type="match status" value="1"/>
</dbReference>
<evidence type="ECO:0000259" key="4">
    <source>
        <dbReference type="PROSITE" id="PS51832"/>
    </source>
</evidence>
<name>A0A6I6JC87_9BACT</name>
<dbReference type="EMBL" id="CP046400">
    <property type="protein sequence ID" value="QGY38660.1"/>
    <property type="molecule type" value="Genomic_DNA"/>
</dbReference>
<gene>
    <name evidence="5" type="ORF">GM415_00395</name>
</gene>
<dbReference type="PROSITE" id="PS51832">
    <property type="entry name" value="HD_GYP"/>
    <property type="match status" value="1"/>
</dbReference>
<dbReference type="InterPro" id="IPR037522">
    <property type="entry name" value="HD_GYP_dom"/>
</dbReference>